<feature type="region of interest" description="Disordered" evidence="1">
    <location>
        <begin position="37"/>
        <end position="80"/>
    </location>
</feature>
<reference evidence="3 4" key="1">
    <citation type="submission" date="2016-03" db="EMBL/GenBank/DDBJ databases">
        <authorList>
            <person name="Ploux O."/>
        </authorList>
    </citation>
    <scope>NUCLEOTIDE SEQUENCE [LARGE SCALE GENOMIC DNA]</scope>
    <source>
        <strain evidence="3 4">UAMH 11012</strain>
    </source>
</reference>
<feature type="transmembrane region" description="Helical" evidence="2">
    <location>
        <begin position="6"/>
        <end position="27"/>
    </location>
</feature>
<evidence type="ECO:0000256" key="2">
    <source>
        <dbReference type="SAM" id="Phobius"/>
    </source>
</evidence>
<dbReference type="Proteomes" id="UP000184330">
    <property type="component" value="Unassembled WGS sequence"/>
</dbReference>
<dbReference type="EMBL" id="FJOG01000072">
    <property type="protein sequence ID" value="CZR69501.1"/>
    <property type="molecule type" value="Genomic_DNA"/>
</dbReference>
<gene>
    <name evidence="3" type="ORF">PAC_19401</name>
</gene>
<keyword evidence="2" id="KW-0812">Transmembrane</keyword>
<keyword evidence="2" id="KW-0472">Membrane</keyword>
<evidence type="ECO:0000256" key="1">
    <source>
        <dbReference type="SAM" id="MobiDB-lite"/>
    </source>
</evidence>
<feature type="compositionally biased region" description="Low complexity" evidence="1">
    <location>
        <begin position="40"/>
        <end position="54"/>
    </location>
</feature>
<evidence type="ECO:0000313" key="3">
    <source>
        <dbReference type="EMBL" id="CZR69501.1"/>
    </source>
</evidence>
<proteinExistence type="predicted"/>
<dbReference type="AlphaFoldDB" id="A0A1L7XWR8"/>
<accession>A0A1L7XWR8</accession>
<keyword evidence="2" id="KW-1133">Transmembrane helix</keyword>
<protein>
    <submittedName>
        <fullName evidence="3">Uncharacterized protein</fullName>
    </submittedName>
</protein>
<dbReference type="OrthoDB" id="3560825at2759"/>
<organism evidence="3 4">
    <name type="scientific">Phialocephala subalpina</name>
    <dbReference type="NCBI Taxonomy" id="576137"/>
    <lineage>
        <taxon>Eukaryota</taxon>
        <taxon>Fungi</taxon>
        <taxon>Dikarya</taxon>
        <taxon>Ascomycota</taxon>
        <taxon>Pezizomycotina</taxon>
        <taxon>Leotiomycetes</taxon>
        <taxon>Helotiales</taxon>
        <taxon>Mollisiaceae</taxon>
        <taxon>Phialocephala</taxon>
        <taxon>Phialocephala fortinii species complex</taxon>
    </lineage>
</organism>
<name>A0A1L7XWR8_9HELO</name>
<keyword evidence="4" id="KW-1185">Reference proteome</keyword>
<sequence length="99" mass="10922">MVSTGDTLTIVFGIVATITAVGAIWVARRQNTIRPEPDTELNLLGSTTSNTTPNIRNQEESDEEEPATDIGRRAEQESQAHQVIGDILELVSRHLRGRR</sequence>
<evidence type="ECO:0000313" key="4">
    <source>
        <dbReference type="Proteomes" id="UP000184330"/>
    </source>
</evidence>